<evidence type="ECO:0000259" key="6">
    <source>
        <dbReference type="Pfam" id="PF24456"/>
    </source>
</evidence>
<reference evidence="7" key="1">
    <citation type="journal article" date="2023" name="G3 (Bethesda)">
        <title>A reference genome for the long-term kleptoplast-retaining sea slug Elysia crispata morphotype clarki.</title>
        <authorList>
            <person name="Eastman K.E."/>
            <person name="Pendleton A.L."/>
            <person name="Shaikh M.A."/>
            <person name="Suttiyut T."/>
            <person name="Ogas R."/>
            <person name="Tomko P."/>
            <person name="Gavelis G."/>
            <person name="Widhalm J.R."/>
            <person name="Wisecaver J.H."/>
        </authorList>
    </citation>
    <scope>NUCLEOTIDE SEQUENCE</scope>
    <source>
        <strain evidence="7">ECLA1</strain>
    </source>
</reference>
<dbReference type="GO" id="GO:0016020">
    <property type="term" value="C:membrane"/>
    <property type="evidence" value="ECO:0007669"/>
    <property type="project" value="UniProtKB-SubCell"/>
</dbReference>
<dbReference type="InterPro" id="IPR052114">
    <property type="entry name" value="ER_autophagy_membrane_reg"/>
</dbReference>
<dbReference type="Proteomes" id="UP001283361">
    <property type="component" value="Unassembled WGS sequence"/>
</dbReference>
<evidence type="ECO:0000256" key="5">
    <source>
        <dbReference type="SAM" id="Phobius"/>
    </source>
</evidence>
<sequence>MDYNQRKQFQQAAETMYQSVLPESPLQEMKRDLEGWREVLLPLTSLLRWDKPFYPAFIAGITTFLFLLIWFTGMSAVTTISLFFLLVGVVDFIVPHLGPKVTGITQWTGAEETEFSAICEHILNIQKDIVDTWLGLSAMRQQNPKLFFFVIMGFLTTTAWIGNLFDNLFLTYLLVTFILLLPGIRHNNMANKYIQPLVNVLMKLRQGAKDKKKEI</sequence>
<evidence type="ECO:0000256" key="1">
    <source>
        <dbReference type="ARBA" id="ARBA00004141"/>
    </source>
</evidence>
<dbReference type="EMBL" id="JAWDGP010005856">
    <property type="protein sequence ID" value="KAK3750728.1"/>
    <property type="molecule type" value="Genomic_DNA"/>
</dbReference>
<feature type="transmembrane region" description="Helical" evidence="5">
    <location>
        <begin position="168"/>
        <end position="184"/>
    </location>
</feature>
<dbReference type="GO" id="GO:0005783">
    <property type="term" value="C:endoplasmic reticulum"/>
    <property type="evidence" value="ECO:0007669"/>
    <property type="project" value="UniProtKB-ARBA"/>
</dbReference>
<keyword evidence="8" id="KW-1185">Reference proteome</keyword>
<accession>A0AAE0YLR4</accession>
<keyword evidence="4 5" id="KW-0472">Membrane</keyword>
<feature type="transmembrane region" description="Helical" evidence="5">
    <location>
        <begin position="53"/>
        <end position="71"/>
    </location>
</feature>
<dbReference type="AlphaFoldDB" id="A0AAE0YLR4"/>
<evidence type="ECO:0000256" key="4">
    <source>
        <dbReference type="ARBA" id="ARBA00023136"/>
    </source>
</evidence>
<dbReference type="PANTHER" id="PTHR20952:SF0">
    <property type="entry name" value="ADP-RIBOSYLATION FACTOR-LIKE PROTEIN 6-INTERACTING PROTEIN 1"/>
    <property type="match status" value="1"/>
</dbReference>
<evidence type="ECO:0000313" key="7">
    <source>
        <dbReference type="EMBL" id="KAK3750728.1"/>
    </source>
</evidence>
<organism evidence="7 8">
    <name type="scientific">Elysia crispata</name>
    <name type="common">lettuce slug</name>
    <dbReference type="NCBI Taxonomy" id="231223"/>
    <lineage>
        <taxon>Eukaryota</taxon>
        <taxon>Metazoa</taxon>
        <taxon>Spiralia</taxon>
        <taxon>Lophotrochozoa</taxon>
        <taxon>Mollusca</taxon>
        <taxon>Gastropoda</taxon>
        <taxon>Heterobranchia</taxon>
        <taxon>Euthyneura</taxon>
        <taxon>Panpulmonata</taxon>
        <taxon>Sacoglossa</taxon>
        <taxon>Placobranchoidea</taxon>
        <taxon>Plakobranchidae</taxon>
        <taxon>Elysia</taxon>
    </lineage>
</organism>
<evidence type="ECO:0000256" key="3">
    <source>
        <dbReference type="ARBA" id="ARBA00022989"/>
    </source>
</evidence>
<dbReference type="InterPro" id="IPR057282">
    <property type="entry name" value="RETREG1-3-like_RHD"/>
</dbReference>
<name>A0AAE0YLR4_9GAST</name>
<dbReference type="PANTHER" id="PTHR20952">
    <property type="entry name" value="ADP-RIBOSYLATION-LIKE FACTOR 6-INTERACTING PROTEIN"/>
    <property type="match status" value="1"/>
</dbReference>
<protein>
    <recommendedName>
        <fullName evidence="6">RETREG1-3/ARL6IP-like N-terminal reticulon-homology domain-containing protein</fullName>
    </recommendedName>
</protein>
<dbReference type="Pfam" id="PF24456">
    <property type="entry name" value="RHD_RETREG1-3"/>
    <property type="match status" value="1"/>
</dbReference>
<evidence type="ECO:0000256" key="2">
    <source>
        <dbReference type="ARBA" id="ARBA00022692"/>
    </source>
</evidence>
<comment type="caution">
    <text evidence="7">The sequence shown here is derived from an EMBL/GenBank/DDBJ whole genome shotgun (WGS) entry which is preliminary data.</text>
</comment>
<gene>
    <name evidence="7" type="ORF">RRG08_022209</name>
</gene>
<keyword evidence="2 5" id="KW-0812">Transmembrane</keyword>
<feature type="transmembrane region" description="Helical" evidence="5">
    <location>
        <begin position="146"/>
        <end position="162"/>
    </location>
</feature>
<feature type="domain" description="RETREG1-3/ARL6IP-like N-terminal reticulon-homology" evidence="6">
    <location>
        <begin position="37"/>
        <end position="204"/>
    </location>
</feature>
<comment type="subcellular location">
    <subcellularLocation>
        <location evidence="1">Membrane</location>
        <topology evidence="1">Multi-pass membrane protein</topology>
    </subcellularLocation>
</comment>
<proteinExistence type="predicted"/>
<feature type="transmembrane region" description="Helical" evidence="5">
    <location>
        <begin position="77"/>
        <end position="94"/>
    </location>
</feature>
<evidence type="ECO:0000313" key="8">
    <source>
        <dbReference type="Proteomes" id="UP001283361"/>
    </source>
</evidence>
<keyword evidence="3 5" id="KW-1133">Transmembrane helix</keyword>